<evidence type="ECO:0000256" key="2">
    <source>
        <dbReference type="ARBA" id="ARBA00023002"/>
    </source>
</evidence>
<dbReference type="SUPFAM" id="SSF51735">
    <property type="entry name" value="NAD(P)-binding Rossmann-fold domains"/>
    <property type="match status" value="1"/>
</dbReference>
<dbReference type="Gene3D" id="3.40.50.720">
    <property type="entry name" value="NAD(P)-binding Rossmann-like Domain"/>
    <property type="match status" value="1"/>
</dbReference>
<dbReference type="PANTHER" id="PTHR43060:SF15">
    <property type="entry name" value="3-HYDROXYISOBUTYRATE DEHYDROGENASE-LIKE 1, MITOCHONDRIAL-RELATED"/>
    <property type="match status" value="1"/>
</dbReference>
<proteinExistence type="inferred from homology"/>
<dbReference type="Pfam" id="PF14833">
    <property type="entry name" value="NAD_binding_11"/>
    <property type="match status" value="1"/>
</dbReference>
<dbReference type="SUPFAM" id="SSF48179">
    <property type="entry name" value="6-phosphogluconate dehydrogenase C-terminal domain-like"/>
    <property type="match status" value="1"/>
</dbReference>
<dbReference type="InterPro" id="IPR036291">
    <property type="entry name" value="NAD(P)-bd_dom_sf"/>
</dbReference>
<evidence type="ECO:0000313" key="6">
    <source>
        <dbReference type="EMBL" id="UQN14150.1"/>
    </source>
</evidence>
<dbReference type="InterPro" id="IPR002204">
    <property type="entry name" value="3-OH-isobutyrate_DH-rel_CS"/>
</dbReference>
<dbReference type="InterPro" id="IPR029154">
    <property type="entry name" value="HIBADH-like_NADP-bd"/>
</dbReference>
<comment type="similarity">
    <text evidence="1">Belongs to the HIBADH-related family.</text>
</comment>
<evidence type="ECO:0000259" key="4">
    <source>
        <dbReference type="Pfam" id="PF03446"/>
    </source>
</evidence>
<dbReference type="EMBL" id="CP097160">
    <property type="protein sequence ID" value="UQN14150.1"/>
    <property type="molecule type" value="Genomic_DNA"/>
</dbReference>
<keyword evidence="3" id="KW-0520">NAD</keyword>
<keyword evidence="2" id="KW-0560">Oxidoreductase</keyword>
<organism evidence="6">
    <name type="scientific">Gulosibacter sediminis</name>
    <dbReference type="NCBI Taxonomy" id="1729695"/>
    <lineage>
        <taxon>Bacteria</taxon>
        <taxon>Bacillati</taxon>
        <taxon>Actinomycetota</taxon>
        <taxon>Actinomycetes</taxon>
        <taxon>Micrococcales</taxon>
        <taxon>Microbacteriaceae</taxon>
        <taxon>Gulosibacter</taxon>
    </lineage>
</organism>
<dbReference type="Pfam" id="PF03446">
    <property type="entry name" value="NAD_binding_2"/>
    <property type="match status" value="1"/>
</dbReference>
<dbReference type="InterPro" id="IPR008927">
    <property type="entry name" value="6-PGluconate_DH-like_C_sf"/>
</dbReference>
<dbReference type="PIRSF" id="PIRSF000103">
    <property type="entry name" value="HIBADH"/>
    <property type="match status" value="1"/>
</dbReference>
<reference evidence="6" key="1">
    <citation type="submission" date="2022-05" db="EMBL/GenBank/DDBJ databases">
        <title>Complete genome sequence of toluene-degrading Gulosibacter sediminis strain ACHW.36C.</title>
        <authorList>
            <person name="Wai A.C."/>
            <person name="Lai G.K."/>
            <person name="Griffin S.D."/>
            <person name="Leung F.C."/>
        </authorList>
    </citation>
    <scope>NUCLEOTIDE SEQUENCE [LARGE SCALE GENOMIC DNA]</scope>
    <source>
        <strain evidence="6">ACHW.36C</strain>
    </source>
</reference>
<accession>A0ABY4MUQ2</accession>
<dbReference type="PANTHER" id="PTHR43060">
    <property type="entry name" value="3-HYDROXYISOBUTYRATE DEHYDROGENASE-LIKE 1, MITOCHONDRIAL-RELATED"/>
    <property type="match status" value="1"/>
</dbReference>
<sequence length="304" mass="31111">MTTSSTPNGDTATKVGFVGLGTMGEPMSANIAKAGFDLRVYDEDAGRAHAVADRIGASALDDAAGLAECDVIVLMLPTSKIVRSVLVDDSGAGPALRLPLRPGTVVVDMSSSNPQDTLATGEVLSAAGVHLVDAPVSGAKERALSGTLAIMLGGNDDAAIARATPVIDAMSAQIYRTGALGTGHAMKALNNFVAAAAYTAASEALISGERFGLDRQTMVDIFNNSTGQSFVTLNVLGPHIVDGAFASGFALPLMTKDVKIAQAVQAAAEHEAPVCAAVVGALDDALTELGNVDHTEAYNYWNLR</sequence>
<dbReference type="Gene3D" id="1.10.1040.10">
    <property type="entry name" value="N-(1-d-carboxylethyl)-l-norvaline Dehydrogenase, domain 2"/>
    <property type="match status" value="1"/>
</dbReference>
<evidence type="ECO:0000259" key="5">
    <source>
        <dbReference type="Pfam" id="PF14833"/>
    </source>
</evidence>
<dbReference type="InterPro" id="IPR015815">
    <property type="entry name" value="HIBADH-related"/>
</dbReference>
<dbReference type="InterPro" id="IPR013328">
    <property type="entry name" value="6PGD_dom2"/>
</dbReference>
<protein>
    <submittedName>
        <fullName evidence="6">NAD(P)-dependent oxidoreductase</fullName>
    </submittedName>
</protein>
<dbReference type="InterPro" id="IPR006115">
    <property type="entry name" value="6PGDH_NADP-bd"/>
</dbReference>
<name>A0ABY4MUQ2_9MICO</name>
<evidence type="ECO:0000256" key="1">
    <source>
        <dbReference type="ARBA" id="ARBA00009080"/>
    </source>
</evidence>
<feature type="domain" description="3-hydroxyisobutyrate dehydrogenase-like NAD-binding" evidence="5">
    <location>
        <begin position="181"/>
        <end position="300"/>
    </location>
</feature>
<evidence type="ECO:0000256" key="3">
    <source>
        <dbReference type="ARBA" id="ARBA00023027"/>
    </source>
</evidence>
<dbReference type="PROSITE" id="PS00895">
    <property type="entry name" value="3_HYDROXYISOBUT_DH"/>
    <property type="match status" value="1"/>
</dbReference>
<gene>
    <name evidence="6" type="ORF">M3M28_08795</name>
</gene>
<feature type="domain" description="6-phosphogluconate dehydrogenase NADP-binding" evidence="4">
    <location>
        <begin position="14"/>
        <end position="177"/>
    </location>
</feature>